<gene>
    <name evidence="2" type="ORF">AJ78_08068</name>
</gene>
<evidence type="ECO:0000313" key="2">
    <source>
        <dbReference type="EMBL" id="OJD11097.1"/>
    </source>
</evidence>
<feature type="region of interest" description="Disordered" evidence="1">
    <location>
        <begin position="30"/>
        <end position="72"/>
    </location>
</feature>
<dbReference type="Proteomes" id="UP000182235">
    <property type="component" value="Unassembled WGS sequence"/>
</dbReference>
<protein>
    <recommendedName>
        <fullName evidence="4">Methyltransferase domain-containing protein</fullName>
    </recommendedName>
</protein>
<dbReference type="Pfam" id="PF13489">
    <property type="entry name" value="Methyltransf_23"/>
    <property type="match status" value="1"/>
</dbReference>
<dbReference type="SUPFAM" id="SSF53335">
    <property type="entry name" value="S-adenosyl-L-methionine-dependent methyltransferases"/>
    <property type="match status" value="1"/>
</dbReference>
<dbReference type="GO" id="GO:0008168">
    <property type="term" value="F:methyltransferase activity"/>
    <property type="evidence" value="ECO:0007669"/>
    <property type="project" value="TreeGrafter"/>
</dbReference>
<organism evidence="2 3">
    <name type="scientific">Emergomyces pasteurianus Ep9510</name>
    <dbReference type="NCBI Taxonomy" id="1447872"/>
    <lineage>
        <taxon>Eukaryota</taxon>
        <taxon>Fungi</taxon>
        <taxon>Dikarya</taxon>
        <taxon>Ascomycota</taxon>
        <taxon>Pezizomycotina</taxon>
        <taxon>Eurotiomycetes</taxon>
        <taxon>Eurotiomycetidae</taxon>
        <taxon>Onygenales</taxon>
        <taxon>Ajellomycetaceae</taxon>
        <taxon>Emergomyces</taxon>
    </lineage>
</organism>
<comment type="caution">
    <text evidence="2">The sequence shown here is derived from an EMBL/GenBank/DDBJ whole genome shotgun (WGS) entry which is preliminary data.</text>
</comment>
<reference evidence="2 3" key="1">
    <citation type="submission" date="2015-07" db="EMBL/GenBank/DDBJ databases">
        <title>Emmonsia species relationships and genome sequence.</title>
        <authorList>
            <consortium name="The Broad Institute Genomics Platform"/>
            <person name="Cuomo C.A."/>
            <person name="Munoz J.F."/>
            <person name="Imamovic A."/>
            <person name="Priest M.E."/>
            <person name="Young S."/>
            <person name="Clay O.K."/>
            <person name="McEwen J.G."/>
        </authorList>
    </citation>
    <scope>NUCLEOTIDE SEQUENCE [LARGE SCALE GENOMIC DNA]</scope>
    <source>
        <strain evidence="2 3">UAMH 9510</strain>
    </source>
</reference>
<dbReference type="EMBL" id="LGRN01000616">
    <property type="protein sequence ID" value="OJD11097.1"/>
    <property type="molecule type" value="Genomic_DNA"/>
</dbReference>
<evidence type="ECO:0000256" key="1">
    <source>
        <dbReference type="SAM" id="MobiDB-lite"/>
    </source>
</evidence>
<dbReference type="InterPro" id="IPR029063">
    <property type="entry name" value="SAM-dependent_MTases_sf"/>
</dbReference>
<sequence>MSEESSYPKIKPDLEDIGPNLEVDVGNMETRIADSQPASQNHVHETEPQNGTTNVISIESDTGNSQSLSSSKSLSEHIIEDILENERRYCNETYFMPNDEAEQTRLSIEHQIYLIIFDGQLTKTKLPPTISRILDVGTGTGDWALGMGEMYPEAEILAIDISVFDSDPISIAPPNVFFQIDDAEYGEWNYHHPFDFIHIRGLSGGIADWPALYRQAFKNLEPDGCIEVVDVDYTTGLLNARNAPANSYLSIFISAIRSAADVSGYPRDLAHLRMSALTSAGFVQVRTYDTRVPIGTWCEDDARGNTLGKMVLIVLLEGLEAASMRSLTKYVGWTPEEVRDLCDKVKMEIVMGATEGAMGIVKVVTGRKPGKESGFINENDS</sequence>
<feature type="compositionally biased region" description="Polar residues" evidence="1">
    <location>
        <begin position="48"/>
        <end position="64"/>
    </location>
</feature>
<proteinExistence type="predicted"/>
<dbReference type="Gene3D" id="3.40.50.150">
    <property type="entry name" value="Vaccinia Virus protein VP39"/>
    <property type="match status" value="1"/>
</dbReference>
<dbReference type="AlphaFoldDB" id="A0A1J9P2V4"/>
<evidence type="ECO:0008006" key="4">
    <source>
        <dbReference type="Google" id="ProtNLM"/>
    </source>
</evidence>
<dbReference type="PANTHER" id="PTHR43591">
    <property type="entry name" value="METHYLTRANSFERASE"/>
    <property type="match status" value="1"/>
</dbReference>
<dbReference type="OrthoDB" id="2013972at2759"/>
<dbReference type="STRING" id="1447872.A0A1J9P2V4"/>
<dbReference type="CDD" id="cd02440">
    <property type="entry name" value="AdoMet_MTases"/>
    <property type="match status" value="1"/>
</dbReference>
<dbReference type="PANTHER" id="PTHR43591:SF10">
    <property type="entry name" value="ABC TRANSMEMBRANE TYPE-1 DOMAIN-CONTAINING PROTEIN-RELATED"/>
    <property type="match status" value="1"/>
</dbReference>
<accession>A0A1J9P2V4</accession>
<evidence type="ECO:0000313" key="3">
    <source>
        <dbReference type="Proteomes" id="UP000182235"/>
    </source>
</evidence>
<name>A0A1J9P2V4_9EURO</name>
<keyword evidence="3" id="KW-1185">Reference proteome</keyword>
<dbReference type="VEuPathDB" id="FungiDB:AJ78_08068"/>